<organism evidence="1 2">
    <name type="scientific">Microcystis aeruginosa NIES-2521</name>
    <dbReference type="NCBI Taxonomy" id="2303983"/>
    <lineage>
        <taxon>Bacteria</taxon>
        <taxon>Bacillati</taxon>
        <taxon>Cyanobacteriota</taxon>
        <taxon>Cyanophyceae</taxon>
        <taxon>Oscillatoriophycideae</taxon>
        <taxon>Chroococcales</taxon>
        <taxon>Microcystaceae</taxon>
        <taxon>Microcystis</taxon>
    </lineage>
</organism>
<proteinExistence type="predicted"/>
<name>A0A5A5SBC9_MICAE</name>
<reference evidence="1 2" key="1">
    <citation type="submission" date="2018-09" db="EMBL/GenBank/DDBJ databases">
        <title>Evolutionary history of phycoerythrin pigmentation in the water bloom-forming cyanobacterium Microcystis aeruginosa.</title>
        <authorList>
            <person name="Tanabe Y."/>
            <person name="Tanabe Y."/>
            <person name="Yamaguchi H."/>
        </authorList>
    </citation>
    <scope>NUCLEOTIDE SEQUENCE [LARGE SCALE GENOMIC DNA]</scope>
    <source>
        <strain evidence="1 2">NIES-2521</strain>
    </source>
</reference>
<accession>A0A5A5SBC9</accession>
<evidence type="ECO:0000313" key="1">
    <source>
        <dbReference type="EMBL" id="GCA81936.1"/>
    </source>
</evidence>
<sequence>MFITERQQAIARQLQSVCKRTAFGGDSFVRVVHELNNLDMMNFDNLENIRQTEPLFLAFGLTLPSK</sequence>
<protein>
    <submittedName>
        <fullName evidence="1">Uncharacterized protein</fullName>
    </submittedName>
</protein>
<dbReference type="AlphaFoldDB" id="A0A5A5SBC9"/>
<dbReference type="Proteomes" id="UP000324689">
    <property type="component" value="Unassembled WGS sequence"/>
</dbReference>
<evidence type="ECO:0000313" key="2">
    <source>
        <dbReference type="Proteomes" id="UP000324689"/>
    </source>
</evidence>
<comment type="caution">
    <text evidence="1">The sequence shown here is derived from an EMBL/GenBank/DDBJ whole genome shotgun (WGS) entry which is preliminary data.</text>
</comment>
<gene>
    <name evidence="1" type="ORF">MiTs_03955</name>
</gene>
<dbReference type="EMBL" id="BHVQ01000089">
    <property type="protein sequence ID" value="GCA81936.1"/>
    <property type="molecule type" value="Genomic_DNA"/>
</dbReference>